<evidence type="ECO:0000256" key="1">
    <source>
        <dbReference type="ARBA" id="ARBA00007317"/>
    </source>
</evidence>
<keyword evidence="5" id="KW-1185">Reference proteome</keyword>
<dbReference type="CDD" id="cd06849">
    <property type="entry name" value="lipoyl_domain"/>
    <property type="match status" value="1"/>
</dbReference>
<evidence type="ECO:0000313" key="4">
    <source>
        <dbReference type="EMBL" id="BDL43539.1"/>
    </source>
</evidence>
<dbReference type="InterPro" id="IPR011053">
    <property type="entry name" value="Single_hybrid_motif"/>
</dbReference>
<organism evidence="4 5">
    <name type="scientific">Akkermansia biwaensis</name>
    <dbReference type="NCBI Taxonomy" id="2946555"/>
    <lineage>
        <taxon>Bacteria</taxon>
        <taxon>Pseudomonadati</taxon>
        <taxon>Verrucomicrobiota</taxon>
        <taxon>Verrucomicrobiia</taxon>
        <taxon>Verrucomicrobiales</taxon>
        <taxon>Akkermansiaceae</taxon>
        <taxon>Akkermansia</taxon>
    </lineage>
</organism>
<dbReference type="RefSeq" id="WP_215435634.1">
    <property type="nucleotide sequence ID" value="NZ_AP025943.1"/>
</dbReference>
<dbReference type="EMBL" id="AP025943">
    <property type="protein sequence ID" value="BDL43539.1"/>
    <property type="molecule type" value="Genomic_DNA"/>
</dbReference>
<feature type="domain" description="Peripheral subunit-binding (PSBD)" evidence="3">
    <location>
        <begin position="95"/>
        <end position="132"/>
    </location>
</feature>
<dbReference type="SUPFAM" id="SSF52777">
    <property type="entry name" value="CoA-dependent acyltransferases"/>
    <property type="match status" value="1"/>
</dbReference>
<protein>
    <submittedName>
        <fullName evidence="4">Acetyltransferase component of pyruvate dehydrogenase complex</fullName>
    </submittedName>
</protein>
<dbReference type="InterPro" id="IPR000089">
    <property type="entry name" value="Biotin_lipoyl"/>
</dbReference>
<keyword evidence="4" id="KW-0670">Pyruvate</keyword>
<name>A0ABM7ZFK0_9BACT</name>
<evidence type="ECO:0000259" key="3">
    <source>
        <dbReference type="PROSITE" id="PS51826"/>
    </source>
</evidence>
<dbReference type="PANTHER" id="PTHR23151:SF90">
    <property type="entry name" value="DIHYDROLIPOYLLYSINE-RESIDUE ACETYLTRANSFERASE COMPONENT OF PYRUVATE DEHYDROGENASE COMPLEX, MITOCHONDRIAL-RELATED"/>
    <property type="match status" value="1"/>
</dbReference>
<dbReference type="PROSITE" id="PS50968">
    <property type="entry name" value="BIOTINYL_LIPOYL"/>
    <property type="match status" value="1"/>
</dbReference>
<dbReference type="SUPFAM" id="SSF51230">
    <property type="entry name" value="Single hybrid motif"/>
    <property type="match status" value="1"/>
</dbReference>
<comment type="similarity">
    <text evidence="1">Belongs to the 2-oxoacid dehydrogenase family.</text>
</comment>
<dbReference type="Gene3D" id="2.40.50.100">
    <property type="match status" value="1"/>
</dbReference>
<sequence length="347" mass="36789">MAITIEMPRLSDSMHEGIVLRWIKKIGDFVEVGDHLADIETEKAHVELQACEDGTLTEILVPEGATAAVGTPIALLQSEFGAASCDCPPSSPAVKFSPLAAKLAAEAGMDPAGLHGTGPHGRIMAADVRAAVRRTEGPARKVQTPLAPKDTRHATRVDNFYLYTLGANMSYLAAISTPIAVQCEKLIGGRYSLFDYVVRAAVKACLSEPEWLAGDASAELLMVLDKGEKYVLIENAGAKTIYNIAMERFAAPKSGAPAPGTVAPNILLCDSGVNVEAQRSVIRDMPHSIISIGGTTPKTGIEAGRPVSKLILPVTLYVNANILPECKASKIAAEFKTLLENPVLLLL</sequence>
<gene>
    <name evidence="4" type="ORF">Abiwalacus_11130</name>
</gene>
<evidence type="ECO:0000259" key="2">
    <source>
        <dbReference type="PROSITE" id="PS50968"/>
    </source>
</evidence>
<dbReference type="PANTHER" id="PTHR23151">
    <property type="entry name" value="DIHYDROLIPOAMIDE ACETYL/SUCCINYL-TRANSFERASE-RELATED"/>
    <property type="match status" value="1"/>
</dbReference>
<accession>A0ABM7ZFK0</accession>
<dbReference type="Proteomes" id="UP001062263">
    <property type="component" value="Chromosome"/>
</dbReference>
<reference evidence="4" key="1">
    <citation type="submission" date="2022-06" db="EMBL/GenBank/DDBJ databases">
        <title>Akkermansia biwalacus sp. nov., an anaerobic mucin-degrading bacterium isolated from human intestine.</title>
        <authorList>
            <person name="Kobayashi Y."/>
            <person name="Inoue S."/>
            <person name="Kawahara T."/>
            <person name="Kohda N."/>
        </authorList>
    </citation>
    <scope>NUCLEOTIDE SEQUENCE</scope>
    <source>
        <strain evidence="4">WON2089</strain>
    </source>
</reference>
<dbReference type="InterPro" id="IPR004167">
    <property type="entry name" value="PSBD"/>
</dbReference>
<evidence type="ECO:0000313" key="5">
    <source>
        <dbReference type="Proteomes" id="UP001062263"/>
    </source>
</evidence>
<dbReference type="SUPFAM" id="SSF47005">
    <property type="entry name" value="Peripheral subunit-binding domain of 2-oxo acid dehydrogenase complex"/>
    <property type="match status" value="1"/>
</dbReference>
<dbReference type="PROSITE" id="PS51826">
    <property type="entry name" value="PSBD"/>
    <property type="match status" value="1"/>
</dbReference>
<dbReference type="Pfam" id="PF02817">
    <property type="entry name" value="E3_binding"/>
    <property type="match status" value="1"/>
</dbReference>
<feature type="domain" description="Lipoyl-binding" evidence="2">
    <location>
        <begin position="2"/>
        <end position="77"/>
    </location>
</feature>
<dbReference type="Gene3D" id="4.10.320.10">
    <property type="entry name" value="E3-binding domain"/>
    <property type="match status" value="1"/>
</dbReference>
<dbReference type="Pfam" id="PF00364">
    <property type="entry name" value="Biotin_lipoyl"/>
    <property type="match status" value="1"/>
</dbReference>
<dbReference type="InterPro" id="IPR036625">
    <property type="entry name" value="E3-bd_dom_sf"/>
</dbReference>
<proteinExistence type="inferred from homology"/>
<dbReference type="InterPro" id="IPR045257">
    <property type="entry name" value="E2/Pdx1"/>
</dbReference>